<keyword evidence="2" id="KW-1185">Reference proteome</keyword>
<protein>
    <submittedName>
        <fullName evidence="1">Uncharacterized protein</fullName>
    </submittedName>
</protein>
<comment type="caution">
    <text evidence="1">The sequence shown here is derived from an EMBL/GenBank/DDBJ whole genome shotgun (WGS) entry which is preliminary data.</text>
</comment>
<gene>
    <name evidence="1" type="ORF">MN116_004236</name>
</gene>
<dbReference type="EMBL" id="JALJAT010000002">
    <property type="protein sequence ID" value="KAK4473044.1"/>
    <property type="molecule type" value="Genomic_DNA"/>
</dbReference>
<reference evidence="1" key="1">
    <citation type="submission" date="2022-04" db="EMBL/GenBank/DDBJ databases">
        <authorList>
            <person name="Xu L."/>
            <person name="Lv Z."/>
        </authorList>
    </citation>
    <scope>NUCLEOTIDE SEQUENCE</scope>
    <source>
        <strain evidence="1">LV_2022a</strain>
    </source>
</reference>
<dbReference type="Proteomes" id="UP001292079">
    <property type="component" value="Unassembled WGS sequence"/>
</dbReference>
<name>A0AAE1ZGB4_SCHME</name>
<organism evidence="1 2">
    <name type="scientific">Schistosoma mekongi</name>
    <name type="common">Parasitic worm</name>
    <dbReference type="NCBI Taxonomy" id="38744"/>
    <lineage>
        <taxon>Eukaryota</taxon>
        <taxon>Metazoa</taxon>
        <taxon>Spiralia</taxon>
        <taxon>Lophotrochozoa</taxon>
        <taxon>Platyhelminthes</taxon>
        <taxon>Trematoda</taxon>
        <taxon>Digenea</taxon>
        <taxon>Strigeidida</taxon>
        <taxon>Schistosomatoidea</taxon>
        <taxon>Schistosomatidae</taxon>
        <taxon>Schistosoma</taxon>
    </lineage>
</organism>
<sequence length="163" mass="18916">MTISNLLSLKISTGHKTICYYFKQNSAGWDYVKWYDNSTNLIPGYTKPLVLIAQQCSDIHGFKLEVAVILMISLVDYSKTALDILNLHSTIKSVERNRDSFLKELSCEHKSLPNCDIYDCKTTSFRYWRFTKIPNIKGELRWLVSTQLCINSLTSMKRFLLLF</sequence>
<evidence type="ECO:0000313" key="1">
    <source>
        <dbReference type="EMBL" id="KAK4473044.1"/>
    </source>
</evidence>
<accession>A0AAE1ZGB4</accession>
<reference evidence="1" key="2">
    <citation type="journal article" date="2023" name="Infect Dis Poverty">
        <title>Chromosome-scale genome of the human blood fluke Schistosoma mekongi and its implications for public health.</title>
        <authorList>
            <person name="Zhou M."/>
            <person name="Xu L."/>
            <person name="Xu D."/>
            <person name="Chen W."/>
            <person name="Khan J."/>
            <person name="Hu Y."/>
            <person name="Huang H."/>
            <person name="Wei H."/>
            <person name="Zhang Y."/>
            <person name="Chusongsang P."/>
            <person name="Tanasarnprasert K."/>
            <person name="Hu X."/>
            <person name="Limpanont Y."/>
            <person name="Lv Z."/>
        </authorList>
    </citation>
    <scope>NUCLEOTIDE SEQUENCE</scope>
    <source>
        <strain evidence="1">LV_2022a</strain>
    </source>
</reference>
<evidence type="ECO:0000313" key="2">
    <source>
        <dbReference type="Proteomes" id="UP001292079"/>
    </source>
</evidence>
<dbReference type="AlphaFoldDB" id="A0AAE1ZGB4"/>
<proteinExistence type="predicted"/>